<protein>
    <recommendedName>
        <fullName evidence="12">C2H2-type domain-containing protein</fullName>
    </recommendedName>
</protein>
<dbReference type="PANTHER" id="PTHR16515">
    <property type="entry name" value="PR DOMAIN ZINC FINGER PROTEIN"/>
    <property type="match status" value="1"/>
</dbReference>
<evidence type="ECO:0000256" key="4">
    <source>
        <dbReference type="ARBA" id="ARBA00022737"/>
    </source>
</evidence>
<evidence type="ECO:0000256" key="7">
    <source>
        <dbReference type="ARBA" id="ARBA00023015"/>
    </source>
</evidence>
<evidence type="ECO:0000256" key="10">
    <source>
        <dbReference type="ARBA" id="ARBA00023242"/>
    </source>
</evidence>
<dbReference type="GO" id="GO:0008270">
    <property type="term" value="F:zinc ion binding"/>
    <property type="evidence" value="ECO:0007669"/>
    <property type="project" value="UniProtKB-KW"/>
</dbReference>
<keyword evidence="8" id="KW-0238">DNA-binding</keyword>
<keyword evidence="9" id="KW-0804">Transcription</keyword>
<keyword evidence="6" id="KW-0862">Zinc</keyword>
<evidence type="ECO:0000256" key="2">
    <source>
        <dbReference type="ARBA" id="ARBA00006991"/>
    </source>
</evidence>
<keyword evidence="10" id="KW-0539">Nucleus</keyword>
<evidence type="ECO:0000259" key="12">
    <source>
        <dbReference type="PROSITE" id="PS50157"/>
    </source>
</evidence>
<dbReference type="Pfam" id="PF00096">
    <property type="entry name" value="zf-C2H2"/>
    <property type="match status" value="4"/>
</dbReference>
<keyword evidence="14" id="KW-1185">Reference proteome</keyword>
<dbReference type="EMBL" id="JAXCGZ010008062">
    <property type="protein sequence ID" value="KAK7078024.1"/>
    <property type="molecule type" value="Genomic_DNA"/>
</dbReference>
<proteinExistence type="inferred from homology"/>
<dbReference type="FunFam" id="3.30.160.60:FF:001156">
    <property type="entry name" value="Zinc finger protein 407"/>
    <property type="match status" value="1"/>
</dbReference>
<sequence length="348" mass="39673">MESNVTDSFPYRCTKCVQVFTTSESLVEHEISNVCNESLVCNICDKVFPTIGKLKSHKRGVHTTERSHECPLCQRLFSDKSNLGRHIQRHNGERSYVCSICGKTFTTNSNLSTHLKVHSAREPLMCVLCNNTFLSKHGLKKHMMTHSGERPFQCEICDASFKENYSLKTHMKQHDNKDCITVEKPYQCGFCGKRLKFRRSLNRHLMSSCKSFVLSKSENEKPYENISCDSFDDSSNNIQETDTPIKEDAVSDRVFILIKSEKDAVDSKSNALDYDSDVNNLENEMTDDSYTENAVKSVDFRYDNENSFSVVEPQVILVEDDVADETLDRKYHAEVPDLKLTIVGALVL</sequence>
<comment type="similarity">
    <text evidence="2">Belongs to the krueppel C2H2-type zinc-finger protein family.</text>
</comment>
<dbReference type="InterPro" id="IPR050331">
    <property type="entry name" value="Zinc_finger"/>
</dbReference>
<gene>
    <name evidence="13" type="ORF">SK128_021516</name>
</gene>
<evidence type="ECO:0000313" key="14">
    <source>
        <dbReference type="Proteomes" id="UP001381693"/>
    </source>
</evidence>
<reference evidence="13 14" key="1">
    <citation type="submission" date="2023-11" db="EMBL/GenBank/DDBJ databases">
        <title>Halocaridina rubra genome assembly.</title>
        <authorList>
            <person name="Smith C."/>
        </authorList>
    </citation>
    <scope>NUCLEOTIDE SEQUENCE [LARGE SCALE GENOMIC DNA]</scope>
    <source>
        <strain evidence="13">EP-1</strain>
        <tissue evidence="13">Whole</tissue>
    </source>
</reference>
<dbReference type="PROSITE" id="PS50157">
    <property type="entry name" value="ZINC_FINGER_C2H2_2"/>
    <property type="match status" value="5"/>
</dbReference>
<feature type="domain" description="C2H2-type" evidence="12">
    <location>
        <begin position="124"/>
        <end position="151"/>
    </location>
</feature>
<feature type="domain" description="C2H2-type" evidence="12">
    <location>
        <begin position="68"/>
        <end position="95"/>
    </location>
</feature>
<keyword evidence="5 11" id="KW-0863">Zinc-finger</keyword>
<accession>A0AAN9A8G5</accession>
<dbReference type="Proteomes" id="UP001381693">
    <property type="component" value="Unassembled WGS sequence"/>
</dbReference>
<dbReference type="PROSITE" id="PS00028">
    <property type="entry name" value="ZINC_FINGER_C2H2_1"/>
    <property type="match status" value="5"/>
</dbReference>
<feature type="domain" description="C2H2-type" evidence="12">
    <location>
        <begin position="39"/>
        <end position="67"/>
    </location>
</feature>
<evidence type="ECO:0000256" key="5">
    <source>
        <dbReference type="ARBA" id="ARBA00022771"/>
    </source>
</evidence>
<evidence type="ECO:0000256" key="6">
    <source>
        <dbReference type="ARBA" id="ARBA00022833"/>
    </source>
</evidence>
<dbReference type="SMART" id="SM00355">
    <property type="entry name" value="ZnF_C2H2"/>
    <property type="match status" value="7"/>
</dbReference>
<dbReference type="PANTHER" id="PTHR16515:SF49">
    <property type="entry name" value="GASTRULA ZINC FINGER PROTEIN XLCGF49.1-LIKE-RELATED"/>
    <property type="match status" value="1"/>
</dbReference>
<dbReference type="Pfam" id="PF13894">
    <property type="entry name" value="zf-C2H2_4"/>
    <property type="match status" value="1"/>
</dbReference>
<dbReference type="FunFam" id="3.30.160.60:FF:000202">
    <property type="entry name" value="Zinc finger protein 574"/>
    <property type="match status" value="1"/>
</dbReference>
<keyword evidence="4" id="KW-0677">Repeat</keyword>
<dbReference type="GO" id="GO:0010468">
    <property type="term" value="P:regulation of gene expression"/>
    <property type="evidence" value="ECO:0007669"/>
    <property type="project" value="TreeGrafter"/>
</dbReference>
<feature type="domain" description="C2H2-type" evidence="12">
    <location>
        <begin position="96"/>
        <end position="123"/>
    </location>
</feature>
<evidence type="ECO:0000256" key="11">
    <source>
        <dbReference type="PROSITE-ProRule" id="PRU00042"/>
    </source>
</evidence>
<name>A0AAN9A8G5_HALRR</name>
<evidence type="ECO:0000256" key="9">
    <source>
        <dbReference type="ARBA" id="ARBA00023163"/>
    </source>
</evidence>
<evidence type="ECO:0000256" key="8">
    <source>
        <dbReference type="ARBA" id="ARBA00023125"/>
    </source>
</evidence>
<organism evidence="13 14">
    <name type="scientific">Halocaridina rubra</name>
    <name type="common">Hawaiian red shrimp</name>
    <dbReference type="NCBI Taxonomy" id="373956"/>
    <lineage>
        <taxon>Eukaryota</taxon>
        <taxon>Metazoa</taxon>
        <taxon>Ecdysozoa</taxon>
        <taxon>Arthropoda</taxon>
        <taxon>Crustacea</taxon>
        <taxon>Multicrustacea</taxon>
        <taxon>Malacostraca</taxon>
        <taxon>Eumalacostraca</taxon>
        <taxon>Eucarida</taxon>
        <taxon>Decapoda</taxon>
        <taxon>Pleocyemata</taxon>
        <taxon>Caridea</taxon>
        <taxon>Atyoidea</taxon>
        <taxon>Atyidae</taxon>
        <taxon>Halocaridina</taxon>
    </lineage>
</organism>
<evidence type="ECO:0000256" key="1">
    <source>
        <dbReference type="ARBA" id="ARBA00004123"/>
    </source>
</evidence>
<dbReference type="SUPFAM" id="SSF57667">
    <property type="entry name" value="beta-beta-alpha zinc fingers"/>
    <property type="match status" value="4"/>
</dbReference>
<comment type="caution">
    <text evidence="13">The sequence shown here is derived from an EMBL/GenBank/DDBJ whole genome shotgun (WGS) entry which is preliminary data.</text>
</comment>
<keyword evidence="7" id="KW-0805">Transcription regulation</keyword>
<dbReference type="InterPro" id="IPR036236">
    <property type="entry name" value="Znf_C2H2_sf"/>
</dbReference>
<evidence type="ECO:0000256" key="3">
    <source>
        <dbReference type="ARBA" id="ARBA00022723"/>
    </source>
</evidence>
<comment type="subcellular location">
    <subcellularLocation>
        <location evidence="1">Nucleus</location>
    </subcellularLocation>
</comment>
<dbReference type="InterPro" id="IPR013087">
    <property type="entry name" value="Znf_C2H2_type"/>
</dbReference>
<dbReference type="Gene3D" id="3.30.160.60">
    <property type="entry name" value="Classic Zinc Finger"/>
    <property type="match status" value="6"/>
</dbReference>
<evidence type="ECO:0000313" key="13">
    <source>
        <dbReference type="EMBL" id="KAK7078024.1"/>
    </source>
</evidence>
<dbReference type="GO" id="GO:0005634">
    <property type="term" value="C:nucleus"/>
    <property type="evidence" value="ECO:0007669"/>
    <property type="project" value="UniProtKB-SubCell"/>
</dbReference>
<dbReference type="AlphaFoldDB" id="A0AAN9A8G5"/>
<feature type="domain" description="C2H2-type" evidence="12">
    <location>
        <begin position="152"/>
        <end position="179"/>
    </location>
</feature>
<dbReference type="GO" id="GO:0003677">
    <property type="term" value="F:DNA binding"/>
    <property type="evidence" value="ECO:0007669"/>
    <property type="project" value="UniProtKB-KW"/>
</dbReference>
<keyword evidence="3" id="KW-0479">Metal-binding</keyword>
<dbReference type="GO" id="GO:0032502">
    <property type="term" value="P:developmental process"/>
    <property type="evidence" value="ECO:0007669"/>
    <property type="project" value="UniProtKB-ARBA"/>
</dbReference>